<dbReference type="GO" id="GO:0052621">
    <property type="term" value="F:diguanylate cyclase activity"/>
    <property type="evidence" value="ECO:0007669"/>
    <property type="project" value="UniProtKB-EC"/>
</dbReference>
<feature type="coiled-coil region" evidence="1">
    <location>
        <begin position="214"/>
        <end position="241"/>
    </location>
</feature>
<reference evidence="4 5" key="1">
    <citation type="submission" date="2018-03" db="EMBL/GenBank/DDBJ databases">
        <title>Genome sequence of Clostridium vincentii DSM 10228.</title>
        <authorList>
            <person name="Poehlein A."/>
            <person name="Daniel R."/>
        </authorList>
    </citation>
    <scope>NUCLEOTIDE SEQUENCE [LARGE SCALE GENOMIC DNA]</scope>
    <source>
        <strain evidence="4 5">DSM 10228</strain>
    </source>
</reference>
<feature type="transmembrane region" description="Helical" evidence="2">
    <location>
        <begin position="181"/>
        <end position="202"/>
    </location>
</feature>
<keyword evidence="2" id="KW-0472">Membrane</keyword>
<dbReference type="SUPFAM" id="SSF55073">
    <property type="entry name" value="Nucleotide cyclase"/>
    <property type="match status" value="1"/>
</dbReference>
<dbReference type="AlphaFoldDB" id="A0A2T0B8R0"/>
<dbReference type="FunFam" id="3.30.70.270:FF:000001">
    <property type="entry name" value="Diguanylate cyclase domain protein"/>
    <property type="match status" value="1"/>
</dbReference>
<feature type="transmembrane region" description="Helical" evidence="2">
    <location>
        <begin position="96"/>
        <end position="114"/>
    </location>
</feature>
<keyword evidence="4" id="KW-0808">Transferase</keyword>
<feature type="transmembrane region" description="Helical" evidence="2">
    <location>
        <begin position="149"/>
        <end position="169"/>
    </location>
</feature>
<evidence type="ECO:0000313" key="4">
    <source>
        <dbReference type="EMBL" id="PRR80289.1"/>
    </source>
</evidence>
<dbReference type="InterPro" id="IPR000160">
    <property type="entry name" value="GGDEF_dom"/>
</dbReference>
<dbReference type="InterPro" id="IPR043128">
    <property type="entry name" value="Rev_trsase/Diguanyl_cyclase"/>
</dbReference>
<dbReference type="RefSeq" id="WP_170065693.1">
    <property type="nucleotide sequence ID" value="NZ_PVXQ01000047.1"/>
</dbReference>
<keyword evidence="2" id="KW-0812">Transmembrane</keyword>
<feature type="transmembrane region" description="Helical" evidence="2">
    <location>
        <begin position="64"/>
        <end position="84"/>
    </location>
</feature>
<dbReference type="InterPro" id="IPR029787">
    <property type="entry name" value="Nucleotide_cyclase"/>
</dbReference>
<evidence type="ECO:0000256" key="1">
    <source>
        <dbReference type="SAM" id="Coils"/>
    </source>
</evidence>
<dbReference type="PANTHER" id="PTHR45138">
    <property type="entry name" value="REGULATORY COMPONENTS OF SENSORY TRANSDUCTION SYSTEM"/>
    <property type="match status" value="1"/>
</dbReference>
<dbReference type="Proteomes" id="UP000239471">
    <property type="component" value="Unassembled WGS sequence"/>
</dbReference>
<keyword evidence="2" id="KW-1133">Transmembrane helix</keyword>
<dbReference type="PROSITE" id="PS50887">
    <property type="entry name" value="GGDEF"/>
    <property type="match status" value="1"/>
</dbReference>
<keyword evidence="4" id="KW-0548">Nucleotidyltransferase</keyword>
<dbReference type="NCBIfam" id="TIGR00254">
    <property type="entry name" value="GGDEF"/>
    <property type="match status" value="1"/>
</dbReference>
<dbReference type="Gene3D" id="3.30.70.270">
    <property type="match status" value="1"/>
</dbReference>
<dbReference type="CDD" id="cd01949">
    <property type="entry name" value="GGDEF"/>
    <property type="match status" value="1"/>
</dbReference>
<comment type="caution">
    <text evidence="4">The sequence shown here is derived from an EMBL/GenBank/DDBJ whole genome shotgun (WGS) entry which is preliminary data.</text>
</comment>
<evidence type="ECO:0000256" key="2">
    <source>
        <dbReference type="SAM" id="Phobius"/>
    </source>
</evidence>
<feature type="transmembrane region" description="Helical" evidence="2">
    <location>
        <begin position="34"/>
        <end position="52"/>
    </location>
</feature>
<dbReference type="EC" id="2.7.7.65" evidence="4"/>
<organism evidence="4 5">
    <name type="scientific">Clostridium vincentii</name>
    <dbReference type="NCBI Taxonomy" id="52704"/>
    <lineage>
        <taxon>Bacteria</taxon>
        <taxon>Bacillati</taxon>
        <taxon>Bacillota</taxon>
        <taxon>Clostridia</taxon>
        <taxon>Eubacteriales</taxon>
        <taxon>Clostridiaceae</taxon>
        <taxon>Clostridium</taxon>
    </lineage>
</organism>
<dbReference type="InterPro" id="IPR050469">
    <property type="entry name" value="Diguanylate_Cyclase"/>
</dbReference>
<name>A0A2T0B8R0_9CLOT</name>
<dbReference type="PANTHER" id="PTHR45138:SF9">
    <property type="entry name" value="DIGUANYLATE CYCLASE DGCM-RELATED"/>
    <property type="match status" value="1"/>
</dbReference>
<dbReference type="SMART" id="SM00267">
    <property type="entry name" value="GGDEF"/>
    <property type="match status" value="1"/>
</dbReference>
<feature type="transmembrane region" description="Helical" evidence="2">
    <location>
        <begin position="126"/>
        <end position="142"/>
    </location>
</feature>
<proteinExistence type="predicted"/>
<protein>
    <submittedName>
        <fullName evidence="4">Diguanylate cyclase DosC</fullName>
        <ecNumber evidence="4">2.7.7.65</ecNumber>
    </submittedName>
</protein>
<accession>A0A2T0B8R0</accession>
<evidence type="ECO:0000313" key="5">
    <source>
        <dbReference type="Proteomes" id="UP000239471"/>
    </source>
</evidence>
<keyword evidence="1" id="KW-0175">Coiled coil</keyword>
<dbReference type="Pfam" id="PF00990">
    <property type="entry name" value="GGDEF"/>
    <property type="match status" value="1"/>
</dbReference>
<evidence type="ECO:0000259" key="3">
    <source>
        <dbReference type="PROSITE" id="PS50887"/>
    </source>
</evidence>
<keyword evidence="5" id="KW-1185">Reference proteome</keyword>
<feature type="domain" description="GGDEF" evidence="3">
    <location>
        <begin position="269"/>
        <end position="402"/>
    </location>
</feature>
<sequence>MKVLKIVRNVLIKNKLDKSFEIELAKRNMITAKIMMTFIAIFQIYDIIYTIFKKKNIYTFPNYIYMTLYISLLIATIGILYLVIKLSKNIERNANKILIFSTIYSGLILLWGTGVTVLDFKNSDEIIVYITIVIGIAATSYMKPKISIIVLSLNCIILLTLIININTIFPNYEMFKIDHQGLYVNIVIFTIMGISASIMRYINKYEDFRHRHIIISQNKKLNEMNNELNRLNAYLKSISKTDCLSKLYNRWCLDETMQDQLQICIENNTSLAVLMMDIDDFKSINDSFGHEIGDNGIKMVSSIIKKYSEEFSLSSFRYGGEEFLILMPNFDKRDAFRIANDIRTDISNTEIKDTNINLTVSGGLHCCMPKTKEEYDDFIVKSDRALYKAKDKGKNFIEVYEELVVSQI</sequence>
<gene>
    <name evidence="4" type="primary">dosC_3</name>
    <name evidence="4" type="ORF">CLVI_30790</name>
</gene>
<dbReference type="EMBL" id="PVXQ01000047">
    <property type="protein sequence ID" value="PRR80289.1"/>
    <property type="molecule type" value="Genomic_DNA"/>
</dbReference>